<evidence type="ECO:0000313" key="3">
    <source>
        <dbReference type="Proteomes" id="UP000640489"/>
    </source>
</evidence>
<dbReference type="PANTHER" id="PTHR12993:SF11">
    <property type="entry name" value="N-ACETYLGLUCOSAMINYL-PHOSPHATIDYLINOSITOL DE-N-ACETYLASE"/>
    <property type="match status" value="1"/>
</dbReference>
<dbReference type="InterPro" id="IPR003737">
    <property type="entry name" value="GlcNAc_PI_deacetylase-related"/>
</dbReference>
<dbReference type="InterPro" id="IPR024078">
    <property type="entry name" value="LmbE-like_dom_sf"/>
</dbReference>
<keyword evidence="1" id="KW-0862">Zinc</keyword>
<protein>
    <submittedName>
        <fullName evidence="2">PIG-L family deacetylase</fullName>
    </submittedName>
</protein>
<dbReference type="Pfam" id="PF02585">
    <property type="entry name" value="PIG-L"/>
    <property type="match status" value="1"/>
</dbReference>
<dbReference type="Proteomes" id="UP000640489">
    <property type="component" value="Unassembled WGS sequence"/>
</dbReference>
<gene>
    <name evidence="2" type="ORF">ISU07_10365</name>
</gene>
<proteinExistence type="predicted"/>
<dbReference type="EMBL" id="JADKPN010000005">
    <property type="protein sequence ID" value="MBF4763531.1"/>
    <property type="molecule type" value="Genomic_DNA"/>
</dbReference>
<evidence type="ECO:0000313" key="2">
    <source>
        <dbReference type="EMBL" id="MBF4763531.1"/>
    </source>
</evidence>
<reference evidence="2" key="1">
    <citation type="submission" date="2020-11" db="EMBL/GenBank/DDBJ databases">
        <title>Nocardioides sp. nov., isolated from Soil of Cynanchum wilfordii Hemsley rhizosphere.</title>
        <authorList>
            <person name="Lee J.-S."/>
            <person name="Suh M.K."/>
            <person name="Kim J.-S."/>
        </authorList>
    </citation>
    <scope>NUCLEOTIDE SEQUENCE</scope>
    <source>
        <strain evidence="2">KCTC 19275</strain>
    </source>
</reference>
<dbReference type="Gene3D" id="3.40.50.10320">
    <property type="entry name" value="LmbE-like"/>
    <property type="match status" value="1"/>
</dbReference>
<dbReference type="RefSeq" id="WP_194706722.1">
    <property type="nucleotide sequence ID" value="NZ_JADKPN010000005.1"/>
</dbReference>
<dbReference type="GO" id="GO:0016137">
    <property type="term" value="P:glycoside metabolic process"/>
    <property type="evidence" value="ECO:0007669"/>
    <property type="project" value="UniProtKB-ARBA"/>
</dbReference>
<dbReference type="PANTHER" id="PTHR12993">
    <property type="entry name" value="N-ACETYLGLUCOSAMINYL-PHOSPHATIDYLINOSITOL DE-N-ACETYLASE-RELATED"/>
    <property type="match status" value="1"/>
</dbReference>
<dbReference type="GO" id="GO:0016811">
    <property type="term" value="F:hydrolase activity, acting on carbon-nitrogen (but not peptide) bonds, in linear amides"/>
    <property type="evidence" value="ECO:0007669"/>
    <property type="project" value="TreeGrafter"/>
</dbReference>
<dbReference type="SUPFAM" id="SSF102588">
    <property type="entry name" value="LmbE-like"/>
    <property type="match status" value="1"/>
</dbReference>
<evidence type="ECO:0000256" key="1">
    <source>
        <dbReference type="ARBA" id="ARBA00022833"/>
    </source>
</evidence>
<name>A0A930VDE0_9ACTN</name>
<comment type="caution">
    <text evidence="2">The sequence shown here is derived from an EMBL/GenBank/DDBJ whole genome shotgun (WGS) entry which is preliminary data.</text>
</comment>
<dbReference type="AlphaFoldDB" id="A0A930VDE0"/>
<keyword evidence="3" id="KW-1185">Reference proteome</keyword>
<sequence length="253" mass="26870">MTLLLLVVAHPDDETFGCGSLLMHAAERGARTVVLCATRGEAGEVTDPDLVPTGGLGELREGELRAAAAYLGVADVELLDLVDSGMDGDAAPETLCGAPLEVVVAAVRRAVDRHRPDVVVTLDGGDGHRDHVRIREAVEEALAGSATPLYVEGLPRSLMHAWVQHHAGGDYAAYTELPDIGTPDEQFTTVVETGHLLERRDAAIALHASQKSPFDGLPDDLHRAFLTREHLIRLNPPWAGGPLETELSGLSGP</sequence>
<accession>A0A930VDE0</accession>
<organism evidence="2 3">
    <name type="scientific">Nocardioides islandensis</name>
    <dbReference type="NCBI Taxonomy" id="433663"/>
    <lineage>
        <taxon>Bacteria</taxon>
        <taxon>Bacillati</taxon>
        <taxon>Actinomycetota</taxon>
        <taxon>Actinomycetes</taxon>
        <taxon>Propionibacteriales</taxon>
        <taxon>Nocardioidaceae</taxon>
        <taxon>Nocardioides</taxon>
    </lineage>
</organism>